<accession>A0A1E3HB26</accession>
<dbReference type="EC" id="2.3.1.51" evidence="7"/>
<evidence type="ECO:0000256" key="3">
    <source>
        <dbReference type="ARBA" id="ARBA00023315"/>
    </source>
</evidence>
<organism evidence="7 8">
    <name type="scientific">Methylobrevis pamukkalensis</name>
    <dbReference type="NCBI Taxonomy" id="1439726"/>
    <lineage>
        <taxon>Bacteria</taxon>
        <taxon>Pseudomonadati</taxon>
        <taxon>Pseudomonadota</taxon>
        <taxon>Alphaproteobacteria</taxon>
        <taxon>Hyphomicrobiales</taxon>
        <taxon>Pleomorphomonadaceae</taxon>
        <taxon>Methylobrevis</taxon>
    </lineage>
</organism>
<protein>
    <submittedName>
        <fullName evidence="7">1-acyl-sn-glycerol-3-phosphate acyltransferase</fullName>
        <ecNumber evidence="7">2.3.1.51</ecNumber>
    </submittedName>
</protein>
<comment type="caution">
    <text evidence="7">The sequence shown here is derived from an EMBL/GenBank/DDBJ whole genome shotgun (WGS) entry which is preliminary data.</text>
</comment>
<feature type="domain" description="Phospholipid/glycerol acyltransferase" evidence="6">
    <location>
        <begin position="70"/>
        <end position="184"/>
    </location>
</feature>
<dbReference type="SUPFAM" id="SSF69593">
    <property type="entry name" value="Glycerol-3-phosphate (1)-acyltransferase"/>
    <property type="match status" value="1"/>
</dbReference>
<dbReference type="Proteomes" id="UP000094622">
    <property type="component" value="Unassembled WGS sequence"/>
</dbReference>
<evidence type="ECO:0000256" key="2">
    <source>
        <dbReference type="ARBA" id="ARBA00022679"/>
    </source>
</evidence>
<keyword evidence="2 7" id="KW-0808">Transferase</keyword>
<evidence type="ECO:0000256" key="5">
    <source>
        <dbReference type="SAM" id="Phobius"/>
    </source>
</evidence>
<name>A0A1E3HB26_9HYPH</name>
<dbReference type="CDD" id="cd07989">
    <property type="entry name" value="LPLAT_AGPAT-like"/>
    <property type="match status" value="1"/>
</dbReference>
<dbReference type="GO" id="GO:0006654">
    <property type="term" value="P:phosphatidic acid biosynthetic process"/>
    <property type="evidence" value="ECO:0007669"/>
    <property type="project" value="TreeGrafter"/>
</dbReference>
<keyword evidence="5" id="KW-0472">Membrane</keyword>
<dbReference type="InterPro" id="IPR002123">
    <property type="entry name" value="Plipid/glycerol_acylTrfase"/>
</dbReference>
<keyword evidence="8" id="KW-1185">Reference proteome</keyword>
<dbReference type="GO" id="GO:0003841">
    <property type="term" value="F:1-acylglycerol-3-phosphate O-acyltransferase activity"/>
    <property type="evidence" value="ECO:0007669"/>
    <property type="project" value="UniProtKB-EC"/>
</dbReference>
<evidence type="ECO:0000256" key="1">
    <source>
        <dbReference type="ARBA" id="ARBA00005189"/>
    </source>
</evidence>
<feature type="transmembrane region" description="Helical" evidence="5">
    <location>
        <begin position="6"/>
        <end position="29"/>
    </location>
</feature>
<gene>
    <name evidence="7" type="primary">plsC</name>
    <name evidence="7" type="ORF">A6302_00144</name>
</gene>
<dbReference type="EMBL" id="MCRJ01000001">
    <property type="protein sequence ID" value="ODN72651.1"/>
    <property type="molecule type" value="Genomic_DNA"/>
</dbReference>
<keyword evidence="5" id="KW-1133">Transmembrane helix</keyword>
<dbReference type="RefSeq" id="WP_069305401.1">
    <property type="nucleotide sequence ID" value="NZ_MCRJ01000001.1"/>
</dbReference>
<reference evidence="7 8" key="1">
    <citation type="submission" date="2016-07" db="EMBL/GenBank/DDBJ databases">
        <title>Draft Genome Sequence of Methylobrevis pamukkalensis PK2.</title>
        <authorList>
            <person name="Vasilenko O.V."/>
            <person name="Doronina N.V."/>
            <person name="Shmareva M.N."/>
            <person name="Tarlachkov S.V."/>
            <person name="Mustakhimov I."/>
            <person name="Trotsenko Y.A."/>
        </authorList>
    </citation>
    <scope>NUCLEOTIDE SEQUENCE [LARGE SCALE GENOMIC DNA]</scope>
    <source>
        <strain evidence="7 8">PK2</strain>
    </source>
</reference>
<proteinExistence type="predicted"/>
<dbReference type="Pfam" id="PF01553">
    <property type="entry name" value="Acyltransferase"/>
    <property type="match status" value="1"/>
</dbReference>
<comment type="pathway">
    <text evidence="1">Lipid metabolism.</text>
</comment>
<feature type="region of interest" description="Disordered" evidence="4">
    <location>
        <begin position="259"/>
        <end position="282"/>
    </location>
</feature>
<evidence type="ECO:0000259" key="6">
    <source>
        <dbReference type="SMART" id="SM00563"/>
    </source>
</evidence>
<evidence type="ECO:0000256" key="4">
    <source>
        <dbReference type="SAM" id="MobiDB-lite"/>
    </source>
</evidence>
<dbReference type="PATRIC" id="fig|1439726.3.peg.149"/>
<sequence>MFARSLLFNLLLYTWMILSMTLGMPLMLLPRRKVLAIAKWWFRGLMALHRITIGVQHRFQGLDRIPQGPLIVACKHQSMWETLALVPLFDDAVFVLKRELTWIPVFGWWLMRMSMIPVDRGKGSRALATMSAATREALAAGRQVLIFPEGTRRELGAEPAYKIGIAKLYMAFDVPCLPVALDSGLVWRRRSFLQRPGTITVSVLEPIPPGLPPREFFTRMQTRIETRCDELLLEAAARPEGTADLPEVARRRIAVLQAAAQAGSSETGPATPGTASPGTASA</sequence>
<dbReference type="SMART" id="SM00563">
    <property type="entry name" value="PlsC"/>
    <property type="match status" value="1"/>
</dbReference>
<feature type="compositionally biased region" description="Polar residues" evidence="4">
    <location>
        <begin position="262"/>
        <end position="282"/>
    </location>
</feature>
<keyword evidence="3 7" id="KW-0012">Acyltransferase</keyword>
<dbReference type="PANTHER" id="PTHR10434:SF40">
    <property type="entry name" value="1-ACYL-SN-GLYCEROL-3-PHOSPHATE ACYLTRANSFERASE"/>
    <property type="match status" value="1"/>
</dbReference>
<keyword evidence="5" id="KW-0812">Transmembrane</keyword>
<dbReference type="PANTHER" id="PTHR10434">
    <property type="entry name" value="1-ACYL-SN-GLYCEROL-3-PHOSPHATE ACYLTRANSFERASE"/>
    <property type="match status" value="1"/>
</dbReference>
<dbReference type="OrthoDB" id="5290997at2"/>
<dbReference type="AlphaFoldDB" id="A0A1E3HB26"/>
<evidence type="ECO:0000313" key="7">
    <source>
        <dbReference type="EMBL" id="ODN72651.1"/>
    </source>
</evidence>
<evidence type="ECO:0000313" key="8">
    <source>
        <dbReference type="Proteomes" id="UP000094622"/>
    </source>
</evidence>